<organism evidence="5 6">
    <name type="scientific">Terrimicrobium sacchariphilum</name>
    <dbReference type="NCBI Taxonomy" id="690879"/>
    <lineage>
        <taxon>Bacteria</taxon>
        <taxon>Pseudomonadati</taxon>
        <taxon>Verrucomicrobiota</taxon>
        <taxon>Terrimicrobiia</taxon>
        <taxon>Terrimicrobiales</taxon>
        <taxon>Terrimicrobiaceae</taxon>
        <taxon>Terrimicrobium</taxon>
    </lineage>
</organism>
<name>A0A146GCL9_TERSA</name>
<keyword evidence="3" id="KW-0460">Magnesium</keyword>
<evidence type="ECO:0000313" key="6">
    <source>
        <dbReference type="Proteomes" id="UP000076023"/>
    </source>
</evidence>
<dbReference type="PANTHER" id="PTHR43046">
    <property type="entry name" value="GDP-MANNOSE MANNOSYL HYDROLASE"/>
    <property type="match status" value="1"/>
</dbReference>
<dbReference type="STRING" id="690879.TSACC_22691"/>
<dbReference type="RefSeq" id="WP_075079911.1">
    <property type="nucleotide sequence ID" value="NZ_BDCO01000002.1"/>
</dbReference>
<feature type="domain" description="Nudix hydrolase" evidence="4">
    <location>
        <begin position="15"/>
        <end position="141"/>
    </location>
</feature>
<dbReference type="OrthoDB" id="9810648at2"/>
<dbReference type="EMBL" id="BDCO01000002">
    <property type="protein sequence ID" value="GAT34266.1"/>
    <property type="molecule type" value="Genomic_DNA"/>
</dbReference>
<evidence type="ECO:0000256" key="3">
    <source>
        <dbReference type="ARBA" id="ARBA00022842"/>
    </source>
</evidence>
<dbReference type="CDD" id="cd02883">
    <property type="entry name" value="NUDIX_Hydrolase"/>
    <property type="match status" value="1"/>
</dbReference>
<dbReference type="AlphaFoldDB" id="A0A146GCL9"/>
<dbReference type="PANTHER" id="PTHR43046:SF12">
    <property type="entry name" value="GDP-MANNOSE MANNOSYL HYDROLASE"/>
    <property type="match status" value="1"/>
</dbReference>
<sequence length="148" mass="17102">MPTEKSIPKQRLKLAREVSVMAWIENHFGEVLLLKQKRGNKQWTLPGGKIERGESLLDCLSREVFEETKLKVHSPVLIGIFDRPDKDAIVFLYRARITGLSDKIVPQPREILEGKYTRVLPRQITPSLRYFWQQIHSQSEGGVPIRIS</sequence>
<comment type="caution">
    <text evidence="5">The sequence shown here is derived from an EMBL/GenBank/DDBJ whole genome shotgun (WGS) entry which is preliminary data.</text>
</comment>
<evidence type="ECO:0000259" key="4">
    <source>
        <dbReference type="PROSITE" id="PS51462"/>
    </source>
</evidence>
<dbReference type="InterPro" id="IPR015797">
    <property type="entry name" value="NUDIX_hydrolase-like_dom_sf"/>
</dbReference>
<dbReference type="GO" id="GO:0016787">
    <property type="term" value="F:hydrolase activity"/>
    <property type="evidence" value="ECO:0007669"/>
    <property type="project" value="UniProtKB-KW"/>
</dbReference>
<accession>A0A146GCL9</accession>
<keyword evidence="2" id="KW-0378">Hydrolase</keyword>
<dbReference type="SUPFAM" id="SSF55811">
    <property type="entry name" value="Nudix"/>
    <property type="match status" value="1"/>
</dbReference>
<evidence type="ECO:0000313" key="5">
    <source>
        <dbReference type="EMBL" id="GAT34266.1"/>
    </source>
</evidence>
<dbReference type="PRINTS" id="PR00502">
    <property type="entry name" value="NUDIXFAMILY"/>
</dbReference>
<dbReference type="InterPro" id="IPR000086">
    <property type="entry name" value="NUDIX_hydrolase_dom"/>
</dbReference>
<reference evidence="6" key="1">
    <citation type="journal article" date="2017" name="Genome Announc.">
        <title>Draft Genome Sequence of Terrimicrobium sacchariphilum NM-5T, a Facultative Anaerobic Soil Bacterium of the Class Spartobacteria.</title>
        <authorList>
            <person name="Qiu Y.L."/>
            <person name="Tourlousse D.M."/>
            <person name="Matsuura N."/>
            <person name="Ohashi A."/>
            <person name="Sekiguchi Y."/>
        </authorList>
    </citation>
    <scope>NUCLEOTIDE SEQUENCE [LARGE SCALE GENOMIC DNA]</scope>
    <source>
        <strain evidence="6">NM-5</strain>
    </source>
</reference>
<protein>
    <submittedName>
        <fullName evidence="5">NUDIX domain-containing protein</fullName>
    </submittedName>
</protein>
<dbReference type="Proteomes" id="UP000076023">
    <property type="component" value="Unassembled WGS sequence"/>
</dbReference>
<evidence type="ECO:0000256" key="1">
    <source>
        <dbReference type="ARBA" id="ARBA00001946"/>
    </source>
</evidence>
<dbReference type="InterPro" id="IPR020476">
    <property type="entry name" value="Nudix_hydrolase"/>
</dbReference>
<keyword evidence="6" id="KW-1185">Reference proteome</keyword>
<dbReference type="Gene3D" id="3.90.79.10">
    <property type="entry name" value="Nucleoside Triphosphate Pyrophosphohydrolase"/>
    <property type="match status" value="1"/>
</dbReference>
<dbReference type="PROSITE" id="PS51462">
    <property type="entry name" value="NUDIX"/>
    <property type="match status" value="1"/>
</dbReference>
<gene>
    <name evidence="5" type="ORF">TSACC_22691</name>
</gene>
<comment type="cofactor">
    <cofactor evidence="1">
        <name>Mg(2+)</name>
        <dbReference type="ChEBI" id="CHEBI:18420"/>
    </cofactor>
</comment>
<dbReference type="InParanoid" id="A0A146GCL9"/>
<evidence type="ECO:0000256" key="2">
    <source>
        <dbReference type="ARBA" id="ARBA00022801"/>
    </source>
</evidence>
<proteinExistence type="predicted"/>
<dbReference type="Pfam" id="PF00293">
    <property type="entry name" value="NUDIX"/>
    <property type="match status" value="1"/>
</dbReference>